<dbReference type="EMBL" id="JBBUTH010000009">
    <property type="protein sequence ID" value="MEK8052157.1"/>
    <property type="molecule type" value="Genomic_DNA"/>
</dbReference>
<dbReference type="SUPFAM" id="SSF55073">
    <property type="entry name" value="Nucleotide cyclase"/>
    <property type="match status" value="1"/>
</dbReference>
<feature type="domain" description="FHA" evidence="3">
    <location>
        <begin position="49"/>
        <end position="98"/>
    </location>
</feature>
<evidence type="ECO:0000313" key="5">
    <source>
        <dbReference type="EMBL" id="MEK8052157.1"/>
    </source>
</evidence>
<dbReference type="Proteomes" id="UP001365405">
    <property type="component" value="Unassembled WGS sequence"/>
</dbReference>
<dbReference type="CDD" id="cd00060">
    <property type="entry name" value="FHA"/>
    <property type="match status" value="1"/>
</dbReference>
<gene>
    <name evidence="5" type="ORF">AACH10_18035</name>
</gene>
<proteinExistence type="predicted"/>
<evidence type="ECO:0000313" key="6">
    <source>
        <dbReference type="Proteomes" id="UP001365405"/>
    </source>
</evidence>
<comment type="catalytic activity">
    <reaction evidence="2">
        <text>2 GTP = 3',3'-c-di-GMP + 2 diphosphate</text>
        <dbReference type="Rhea" id="RHEA:24898"/>
        <dbReference type="ChEBI" id="CHEBI:33019"/>
        <dbReference type="ChEBI" id="CHEBI:37565"/>
        <dbReference type="ChEBI" id="CHEBI:58805"/>
        <dbReference type="EC" id="2.7.7.65"/>
    </reaction>
</comment>
<dbReference type="PANTHER" id="PTHR45138">
    <property type="entry name" value="REGULATORY COMPONENTS OF SENSORY TRANSDUCTION SYSTEM"/>
    <property type="match status" value="1"/>
</dbReference>
<dbReference type="Pfam" id="PF00990">
    <property type="entry name" value="GGDEF"/>
    <property type="match status" value="1"/>
</dbReference>
<evidence type="ECO:0000259" key="3">
    <source>
        <dbReference type="PROSITE" id="PS50006"/>
    </source>
</evidence>
<name>A0ABU9CNN1_9BURK</name>
<reference evidence="5 6" key="1">
    <citation type="submission" date="2024-04" db="EMBL/GenBank/DDBJ databases">
        <title>Novel species of the genus Ideonella isolated from streams.</title>
        <authorList>
            <person name="Lu H."/>
        </authorList>
    </citation>
    <scope>NUCLEOTIDE SEQUENCE [LARGE SCALE GENOMIC DNA]</scope>
    <source>
        <strain evidence="5 6">DXS22W</strain>
    </source>
</reference>
<dbReference type="InterPro" id="IPR043128">
    <property type="entry name" value="Rev_trsase/Diguanyl_cyclase"/>
</dbReference>
<dbReference type="CDD" id="cd01949">
    <property type="entry name" value="GGDEF"/>
    <property type="match status" value="1"/>
</dbReference>
<dbReference type="InterPro" id="IPR050469">
    <property type="entry name" value="Diguanylate_Cyclase"/>
</dbReference>
<dbReference type="SUPFAM" id="SSF49879">
    <property type="entry name" value="SMAD/FHA domain"/>
    <property type="match status" value="1"/>
</dbReference>
<accession>A0ABU9CNN1</accession>
<dbReference type="InterPro" id="IPR000253">
    <property type="entry name" value="FHA_dom"/>
</dbReference>
<sequence length="304" mass="32634">MWDPSTIEVTASDLMSMPAASPGAATRGVLVLYSGDDAGRRFTLEPGAHVVGRSAAAGLMIDDASISRRHALLQVSQGGTVLHDLGSANGSWVNEQRVTAPRPLVDGDRLKLGRARLRFLVEANPDAQVHDRIWRLATTDAATGIWNRRHWMDALQQAVRLAARGGPLPAVVCIDLDHFKRVNDRWGHAAGDAVLREAVARWRAELGPGEALGRLGGEEFAVLLPAADATQARCRAERLREALAQWPMSVTAAPGAEPVRHVQTASLGVACWDAALVDADAMLQLADQRLYAAKHGGRNRVVDA</sequence>
<dbReference type="PANTHER" id="PTHR45138:SF9">
    <property type="entry name" value="DIGUANYLATE CYCLASE DGCM-RELATED"/>
    <property type="match status" value="1"/>
</dbReference>
<dbReference type="NCBIfam" id="TIGR00254">
    <property type="entry name" value="GGDEF"/>
    <property type="match status" value="1"/>
</dbReference>
<dbReference type="InterPro" id="IPR029787">
    <property type="entry name" value="Nucleotide_cyclase"/>
</dbReference>
<feature type="domain" description="GGDEF" evidence="4">
    <location>
        <begin position="167"/>
        <end position="304"/>
    </location>
</feature>
<protein>
    <recommendedName>
        <fullName evidence="1">diguanylate cyclase</fullName>
        <ecNumber evidence="1">2.7.7.65</ecNumber>
    </recommendedName>
</protein>
<dbReference type="RefSeq" id="WP_341411875.1">
    <property type="nucleotide sequence ID" value="NZ_JBBUTH010000009.1"/>
</dbReference>
<dbReference type="SMART" id="SM00267">
    <property type="entry name" value="GGDEF"/>
    <property type="match status" value="1"/>
</dbReference>
<dbReference type="Pfam" id="PF16697">
    <property type="entry name" value="Yop-YscD_cpl"/>
    <property type="match status" value="1"/>
</dbReference>
<dbReference type="InterPro" id="IPR000160">
    <property type="entry name" value="GGDEF_dom"/>
</dbReference>
<dbReference type="SMART" id="SM00240">
    <property type="entry name" value="FHA"/>
    <property type="match status" value="1"/>
</dbReference>
<dbReference type="Gene3D" id="3.30.70.270">
    <property type="match status" value="1"/>
</dbReference>
<organism evidence="5 6">
    <name type="scientific">Pseudaquabacterium inlustre</name>
    <dbReference type="NCBI Taxonomy" id="2984192"/>
    <lineage>
        <taxon>Bacteria</taxon>
        <taxon>Pseudomonadati</taxon>
        <taxon>Pseudomonadota</taxon>
        <taxon>Betaproteobacteria</taxon>
        <taxon>Burkholderiales</taxon>
        <taxon>Sphaerotilaceae</taxon>
        <taxon>Pseudaquabacterium</taxon>
    </lineage>
</organism>
<evidence type="ECO:0000256" key="2">
    <source>
        <dbReference type="ARBA" id="ARBA00034247"/>
    </source>
</evidence>
<dbReference type="PROSITE" id="PS50887">
    <property type="entry name" value="GGDEF"/>
    <property type="match status" value="1"/>
</dbReference>
<dbReference type="EC" id="2.7.7.65" evidence="1"/>
<comment type="caution">
    <text evidence="5">The sequence shown here is derived from an EMBL/GenBank/DDBJ whole genome shotgun (WGS) entry which is preliminary data.</text>
</comment>
<dbReference type="PROSITE" id="PS50006">
    <property type="entry name" value="FHA_DOMAIN"/>
    <property type="match status" value="1"/>
</dbReference>
<evidence type="ECO:0000256" key="1">
    <source>
        <dbReference type="ARBA" id="ARBA00012528"/>
    </source>
</evidence>
<dbReference type="InterPro" id="IPR008984">
    <property type="entry name" value="SMAD_FHA_dom_sf"/>
</dbReference>
<dbReference type="Gene3D" id="2.60.200.20">
    <property type="match status" value="1"/>
</dbReference>
<evidence type="ECO:0000259" key="4">
    <source>
        <dbReference type="PROSITE" id="PS50887"/>
    </source>
</evidence>
<keyword evidence="6" id="KW-1185">Reference proteome</keyword>
<dbReference type="InterPro" id="IPR032030">
    <property type="entry name" value="YscD_cytoplasmic_dom"/>
</dbReference>